<evidence type="ECO:0000256" key="2">
    <source>
        <dbReference type="SAM" id="Phobius"/>
    </source>
</evidence>
<feature type="transmembrane region" description="Helical" evidence="2">
    <location>
        <begin position="41"/>
        <end position="64"/>
    </location>
</feature>
<evidence type="ECO:0000313" key="5">
    <source>
        <dbReference type="RefSeq" id="XP_071907694.1"/>
    </source>
</evidence>
<keyword evidence="2" id="KW-0472">Membrane</keyword>
<keyword evidence="2" id="KW-1133">Transmembrane helix</keyword>
<reference evidence="5" key="2">
    <citation type="submission" date="2025-08" db="UniProtKB">
        <authorList>
            <consortium name="RefSeq"/>
        </authorList>
    </citation>
    <scope>IDENTIFICATION</scope>
    <source>
        <tissue evidence="5">Leaves</tissue>
    </source>
</reference>
<feature type="region of interest" description="Disordered" evidence="1">
    <location>
        <begin position="1"/>
        <end position="26"/>
    </location>
</feature>
<evidence type="ECO:0000256" key="1">
    <source>
        <dbReference type="SAM" id="MobiDB-lite"/>
    </source>
</evidence>
<keyword evidence="2" id="KW-0812">Transmembrane</keyword>
<name>A0ABM4UK91_COFAR</name>
<dbReference type="Pfam" id="PF22936">
    <property type="entry name" value="Pol_BBD"/>
    <property type="match status" value="1"/>
</dbReference>
<organism evidence="4 5">
    <name type="scientific">Coffea arabica</name>
    <name type="common">Arabian coffee</name>
    <dbReference type="NCBI Taxonomy" id="13443"/>
    <lineage>
        <taxon>Eukaryota</taxon>
        <taxon>Viridiplantae</taxon>
        <taxon>Streptophyta</taxon>
        <taxon>Embryophyta</taxon>
        <taxon>Tracheophyta</taxon>
        <taxon>Spermatophyta</taxon>
        <taxon>Magnoliopsida</taxon>
        <taxon>eudicotyledons</taxon>
        <taxon>Gunneridae</taxon>
        <taxon>Pentapetalae</taxon>
        <taxon>asterids</taxon>
        <taxon>lamiids</taxon>
        <taxon>Gentianales</taxon>
        <taxon>Rubiaceae</taxon>
        <taxon>Ixoroideae</taxon>
        <taxon>Gardenieae complex</taxon>
        <taxon>Bertiereae - Coffeeae clade</taxon>
        <taxon>Coffeeae</taxon>
        <taxon>Coffea</taxon>
    </lineage>
</organism>
<feature type="domain" description="Retrovirus-related Pol polyprotein from transposon TNT 1-94-like beta-barrel" evidence="3">
    <location>
        <begin position="352"/>
        <end position="377"/>
    </location>
</feature>
<dbReference type="RefSeq" id="XP_071907694.1">
    <property type="nucleotide sequence ID" value="XM_072051593.1"/>
</dbReference>
<keyword evidence="4" id="KW-1185">Reference proteome</keyword>
<feature type="transmembrane region" description="Helical" evidence="2">
    <location>
        <begin position="99"/>
        <end position="125"/>
    </location>
</feature>
<dbReference type="PANTHER" id="PTHR47592:SF22">
    <property type="entry name" value="MYB_SANT-LIKE DOMAIN-CONTAINING PROTEIN"/>
    <property type="match status" value="1"/>
</dbReference>
<dbReference type="Proteomes" id="UP001652660">
    <property type="component" value="Chromosome 1e"/>
</dbReference>
<sequence>MRKDKREKTSQGVATDDAESNSATLSSTSSAAKESIRSLQLVLFLSDLAVPFFIFFPISLSPFFSSFTARLKTPSPGTDDEEIEDPFSSRCDIQQSTSFFFSLSLSLCCLLPSLPSPSVFLLSFLHSRTMKKLKNPFSSLLQIITLDTAVTLVLSFLFSFSLFSPSLSAKGTQKLTPSSATVAVALPFAKPFPDVSKIEIFANENFKRWQERVHSRLDIHGVVYALTESQPASTTDVKIQESWQYANKVCRHTILQTLLNELFDVYCSYMQANKSQYNRLKNSNYKPNIPNFKKKKGNCHYCRKSEHYVALYRYNKGDKANGNPPKVNLTEGDEIIAAVISQVNIAANVKEWVVDSGATRHICANREAFSSYTSIGDDEKNSLPCRLTNY</sequence>
<accession>A0ABM4UK91</accession>
<gene>
    <name evidence="5" type="primary">LOC140007909</name>
</gene>
<reference evidence="4" key="1">
    <citation type="journal article" date="2025" name="Foods">
        <title>Unveiling the Microbial Signatures of Arabica Coffee Cherries: Insights into Ripeness Specific Diversity, Functional Traits, and Implications for Quality and Safety.</title>
        <authorList>
            <consortium name="RefSeq"/>
            <person name="Tenea G.N."/>
            <person name="Cifuentes V."/>
            <person name="Reyes P."/>
            <person name="Cevallos-Vallejos M."/>
        </authorList>
    </citation>
    <scope>NUCLEOTIDE SEQUENCE [LARGE SCALE GENOMIC DNA]</scope>
</reference>
<evidence type="ECO:0000313" key="4">
    <source>
        <dbReference type="Proteomes" id="UP001652660"/>
    </source>
</evidence>
<protein>
    <recommendedName>
        <fullName evidence="3">Retrovirus-related Pol polyprotein from transposon TNT 1-94-like beta-barrel domain-containing protein</fullName>
    </recommendedName>
</protein>
<dbReference type="InterPro" id="IPR054722">
    <property type="entry name" value="PolX-like_BBD"/>
</dbReference>
<dbReference type="PANTHER" id="PTHR47592">
    <property type="entry name" value="PBF68 PROTEIN"/>
    <property type="match status" value="1"/>
</dbReference>
<feature type="transmembrane region" description="Helical" evidence="2">
    <location>
        <begin position="137"/>
        <end position="163"/>
    </location>
</feature>
<evidence type="ECO:0000259" key="3">
    <source>
        <dbReference type="Pfam" id="PF22936"/>
    </source>
</evidence>
<proteinExistence type="predicted"/>
<dbReference type="GeneID" id="140007909"/>